<accession>A0ABQ9EHX0</accession>
<organism evidence="3 4">
    <name type="scientific">Tegillarca granosa</name>
    <name type="common">Malaysian cockle</name>
    <name type="synonym">Anadara granosa</name>
    <dbReference type="NCBI Taxonomy" id="220873"/>
    <lineage>
        <taxon>Eukaryota</taxon>
        <taxon>Metazoa</taxon>
        <taxon>Spiralia</taxon>
        <taxon>Lophotrochozoa</taxon>
        <taxon>Mollusca</taxon>
        <taxon>Bivalvia</taxon>
        <taxon>Autobranchia</taxon>
        <taxon>Pteriomorphia</taxon>
        <taxon>Arcoida</taxon>
        <taxon>Arcoidea</taxon>
        <taxon>Arcidae</taxon>
        <taxon>Tegillarca</taxon>
    </lineage>
</organism>
<dbReference type="PANTHER" id="PTHR12289:SF38">
    <property type="entry name" value="METAXIN-2"/>
    <property type="match status" value="1"/>
</dbReference>
<dbReference type="Proteomes" id="UP001217089">
    <property type="component" value="Unassembled WGS sequence"/>
</dbReference>
<reference evidence="3 4" key="1">
    <citation type="submission" date="2022-12" db="EMBL/GenBank/DDBJ databases">
        <title>Chromosome-level genome of Tegillarca granosa.</title>
        <authorList>
            <person name="Kim J."/>
        </authorList>
    </citation>
    <scope>NUCLEOTIDE SEQUENCE [LARGE SCALE GENOMIC DNA]</scope>
    <source>
        <strain evidence="3">Teg-2019</strain>
        <tissue evidence="3">Adductor muscle</tissue>
    </source>
</reference>
<evidence type="ECO:0000313" key="4">
    <source>
        <dbReference type="Proteomes" id="UP001217089"/>
    </source>
</evidence>
<comment type="caution">
    <text evidence="3">The sequence shown here is derived from an EMBL/GenBank/DDBJ whole genome shotgun (WGS) entry which is preliminary data.</text>
</comment>
<dbReference type="SUPFAM" id="SSF47616">
    <property type="entry name" value="GST C-terminal domain-like"/>
    <property type="match status" value="1"/>
</dbReference>
<proteinExistence type="predicted"/>
<dbReference type="CDD" id="cd03211">
    <property type="entry name" value="GST_C_Metaxin2"/>
    <property type="match status" value="1"/>
</dbReference>
<feature type="domain" description="Metaxin glutathione S-transferase" evidence="1">
    <location>
        <begin position="173"/>
        <end position="235"/>
    </location>
</feature>
<dbReference type="Pfam" id="PF17171">
    <property type="entry name" value="GST_C_6"/>
    <property type="match status" value="1"/>
</dbReference>
<dbReference type="EMBL" id="JARBDR010000917">
    <property type="protein sequence ID" value="KAJ8303527.1"/>
    <property type="molecule type" value="Genomic_DNA"/>
</dbReference>
<evidence type="ECO:0000313" key="3">
    <source>
        <dbReference type="EMBL" id="KAJ8303527.1"/>
    </source>
</evidence>
<dbReference type="InterPro" id="IPR036282">
    <property type="entry name" value="Glutathione-S-Trfase_C_sf"/>
</dbReference>
<dbReference type="InterPro" id="IPR033468">
    <property type="entry name" value="Metaxin_GST"/>
</dbReference>
<dbReference type="InterPro" id="IPR050931">
    <property type="entry name" value="Mito_Protein_Transport_Metaxin"/>
</dbReference>
<sequence>MMTSPLIVDAMQVEIGATERWPDDVHLYQPYQVQQMTLPDNASCLSVKTFLNMSGLKYSLELRTNAEEMSPSGKVPFIYIPPFIHSGMDPIVAAVNTRGFSLSESLNDTERSELRAYMVMIENILVTKPRYGSIHPWPINLIIPWQKQRSIKAKLEAKGWADKSLEQVYDEVKTCCQALSERLQDQEYFFGDKPTELDAMVFGHLYTLLTTNLPDIDLAIIIRNYGNLANFCKRVEIKYFREIEED</sequence>
<dbReference type="PANTHER" id="PTHR12289">
    <property type="entry name" value="METAXIN RELATED"/>
    <property type="match status" value="1"/>
</dbReference>
<feature type="domain" description="Thioredoxin-like fold" evidence="2">
    <location>
        <begin position="42"/>
        <end position="125"/>
    </location>
</feature>
<gene>
    <name evidence="3" type="ORF">KUTeg_019923</name>
</gene>
<dbReference type="Gene3D" id="1.20.1050.10">
    <property type="match status" value="1"/>
</dbReference>
<evidence type="ECO:0008006" key="5">
    <source>
        <dbReference type="Google" id="ProtNLM"/>
    </source>
</evidence>
<evidence type="ECO:0000259" key="1">
    <source>
        <dbReference type="Pfam" id="PF17171"/>
    </source>
</evidence>
<evidence type="ECO:0000259" key="2">
    <source>
        <dbReference type="Pfam" id="PF17172"/>
    </source>
</evidence>
<protein>
    <recommendedName>
        <fullName evidence="5">Metaxin-2</fullName>
    </recommendedName>
</protein>
<dbReference type="InterPro" id="IPR012336">
    <property type="entry name" value="Thioredoxin-like_fold"/>
</dbReference>
<keyword evidence="4" id="KW-1185">Reference proteome</keyword>
<dbReference type="Pfam" id="PF17172">
    <property type="entry name" value="GST_N_4"/>
    <property type="match status" value="1"/>
</dbReference>
<name>A0ABQ9EHX0_TEGGR</name>